<feature type="compositionally biased region" description="Polar residues" evidence="1">
    <location>
        <begin position="220"/>
        <end position="230"/>
    </location>
</feature>
<evidence type="ECO:0000313" key="4">
    <source>
        <dbReference type="Proteomes" id="UP001158986"/>
    </source>
</evidence>
<evidence type="ECO:0008006" key="5">
    <source>
        <dbReference type="Google" id="ProtNLM"/>
    </source>
</evidence>
<reference evidence="3 4" key="1">
    <citation type="submission" date="2021-11" db="EMBL/GenBank/DDBJ databases">
        <authorList>
            <person name="Islam A."/>
            <person name="Islam S."/>
            <person name="Flora M.S."/>
            <person name="Rahman M."/>
            <person name="Ziaur R.M."/>
            <person name="Epstein J.H."/>
            <person name="Hassan M."/>
            <person name="Klassen M."/>
            <person name="Woodard K."/>
            <person name="Webb A."/>
            <person name="Webby R.J."/>
            <person name="El Zowalaty M.E."/>
        </authorList>
    </citation>
    <scope>NUCLEOTIDE SEQUENCE [LARGE SCALE GENOMIC DNA]</scope>
    <source>
        <strain evidence="3">Pbs1</strain>
    </source>
</reference>
<evidence type="ECO:0000256" key="2">
    <source>
        <dbReference type="SAM" id="SignalP"/>
    </source>
</evidence>
<protein>
    <recommendedName>
        <fullName evidence="5">Chitin-binding type-4 domain-containing protein</fullName>
    </recommendedName>
</protein>
<proteinExistence type="predicted"/>
<keyword evidence="2" id="KW-0732">Signal</keyword>
<comment type="caution">
    <text evidence="3">The sequence shown here is derived from an EMBL/GenBank/DDBJ whole genome shotgun (WGS) entry which is preliminary data.</text>
</comment>
<evidence type="ECO:0000256" key="1">
    <source>
        <dbReference type="SAM" id="MobiDB-lite"/>
    </source>
</evidence>
<keyword evidence="4" id="KW-1185">Reference proteome</keyword>
<dbReference type="EMBL" id="CAKLCB010000384">
    <property type="protein sequence ID" value="CAH0521876.1"/>
    <property type="molecule type" value="Genomic_DNA"/>
</dbReference>
<evidence type="ECO:0000313" key="3">
    <source>
        <dbReference type="EMBL" id="CAH0521876.1"/>
    </source>
</evidence>
<gene>
    <name evidence="3" type="ORF">PBS001_LOCUS8317</name>
</gene>
<sequence length="278" mass="30277">MQLSLALIATGATVMASLHAVQGHAYIVDPDAQWLEGYPNNGYGSTIKSDVWGVINNEKFGYGPNGSINFFRHKFPTSGYASMGAFIAKNQELFSNKVDPDCGWTVYKDSARSKLPASEITYSGFTHPGPCEIWCGETKINFSFDCQKKFPAIPAKIPYDKQKCANANRLTIYWLALHGDPWQVYTNCVWLEGGFGKGEPPSAVGKGSSKVVADPNLPTATLTAPSNATQKIAGEADYTIPDTGKEEKEEKKETDADTTDARSIPTTSTSAKCVRRRN</sequence>
<dbReference type="Proteomes" id="UP001158986">
    <property type="component" value="Unassembled WGS sequence"/>
</dbReference>
<feature type="region of interest" description="Disordered" evidence="1">
    <location>
        <begin position="220"/>
        <end position="278"/>
    </location>
</feature>
<accession>A0ABN8DCS3</accession>
<organism evidence="3 4">
    <name type="scientific">Peronospora belbahrii</name>
    <dbReference type="NCBI Taxonomy" id="622444"/>
    <lineage>
        <taxon>Eukaryota</taxon>
        <taxon>Sar</taxon>
        <taxon>Stramenopiles</taxon>
        <taxon>Oomycota</taxon>
        <taxon>Peronosporomycetes</taxon>
        <taxon>Peronosporales</taxon>
        <taxon>Peronosporaceae</taxon>
        <taxon>Peronospora</taxon>
    </lineage>
</organism>
<feature type="signal peptide" evidence="2">
    <location>
        <begin position="1"/>
        <end position="23"/>
    </location>
</feature>
<name>A0ABN8DCS3_9STRA</name>
<feature type="chain" id="PRO_5046531700" description="Chitin-binding type-4 domain-containing protein" evidence="2">
    <location>
        <begin position="24"/>
        <end position="278"/>
    </location>
</feature>
<feature type="compositionally biased region" description="Basic and acidic residues" evidence="1">
    <location>
        <begin position="243"/>
        <end position="255"/>
    </location>
</feature>